<keyword evidence="7" id="KW-1185">Reference proteome</keyword>
<dbReference type="Gene3D" id="3.40.50.300">
    <property type="entry name" value="P-loop containing nucleotide triphosphate hydrolases"/>
    <property type="match status" value="1"/>
</dbReference>
<dbReference type="InterPro" id="IPR003439">
    <property type="entry name" value="ABC_transporter-like_ATP-bd"/>
</dbReference>
<evidence type="ECO:0000256" key="4">
    <source>
        <dbReference type="ARBA" id="ARBA00022840"/>
    </source>
</evidence>
<feature type="domain" description="ABC transporter" evidence="5">
    <location>
        <begin position="6"/>
        <end position="238"/>
    </location>
</feature>
<dbReference type="SMART" id="SM00382">
    <property type="entry name" value="AAA"/>
    <property type="match status" value="1"/>
</dbReference>
<comment type="caution">
    <text evidence="6">The sequence shown here is derived from an EMBL/GenBank/DDBJ whole genome shotgun (WGS) entry which is preliminary data.</text>
</comment>
<dbReference type="SUPFAM" id="SSF52540">
    <property type="entry name" value="P-loop containing nucleoside triphosphate hydrolases"/>
    <property type="match status" value="1"/>
</dbReference>
<sequence length="240" mass="25788">MTDPALRFQDVDLSYGRTPALSGINLSLDPGQALALIGPNGAGKTTLLRGILGTVRVSGDLRILGHPVGHVPPGLIGSVPQSADLDLSFPVTVRHVVEMGLYAELGWFGRLKGEHRRRVREVLERVDLADRAQDRFGELSGGQRQRVLLARSIVANAKLILLDEPFNGLDGPNRSALLSIVRSLKEEGVAVVVSTHDMVLAEEVCEQTLLLAGRQVAFGPTEEVLVDDVIRQAYGSAHVG</sequence>
<name>A0A9X1QNN8_9CORY</name>
<organism evidence="6 7">
    <name type="scientific">Corynebacterium uropygiale</name>
    <dbReference type="NCBI Taxonomy" id="1775911"/>
    <lineage>
        <taxon>Bacteria</taxon>
        <taxon>Bacillati</taxon>
        <taxon>Actinomycetota</taxon>
        <taxon>Actinomycetes</taxon>
        <taxon>Mycobacteriales</taxon>
        <taxon>Corynebacteriaceae</taxon>
        <taxon>Corynebacterium</taxon>
    </lineage>
</organism>
<dbReference type="InterPro" id="IPR003593">
    <property type="entry name" value="AAA+_ATPase"/>
</dbReference>
<evidence type="ECO:0000313" key="6">
    <source>
        <dbReference type="EMBL" id="MCF4005986.1"/>
    </source>
</evidence>
<evidence type="ECO:0000256" key="2">
    <source>
        <dbReference type="ARBA" id="ARBA00022448"/>
    </source>
</evidence>
<gene>
    <name evidence="6" type="ORF">L1O03_02185</name>
</gene>
<dbReference type="PANTHER" id="PTHR42734:SF5">
    <property type="entry name" value="IRON TRANSPORT SYSTEM ATP-BINDING PROTEIN HI_0361-RELATED"/>
    <property type="match status" value="1"/>
</dbReference>
<dbReference type="PROSITE" id="PS00211">
    <property type="entry name" value="ABC_TRANSPORTER_1"/>
    <property type="match status" value="1"/>
</dbReference>
<dbReference type="AlphaFoldDB" id="A0A9X1QNN8"/>
<dbReference type="PANTHER" id="PTHR42734">
    <property type="entry name" value="METAL TRANSPORT SYSTEM ATP-BINDING PROTEIN TM_0124-RELATED"/>
    <property type="match status" value="1"/>
</dbReference>
<reference evidence="6" key="1">
    <citation type="submission" date="2022-01" db="EMBL/GenBank/DDBJ databases">
        <title>Corynebacterium sp. nov isolated from isolated from the feces of the greater white-fronted geese (Anser albifrons) at Poyang Lake, PR China.</title>
        <authorList>
            <person name="Liu Q."/>
        </authorList>
    </citation>
    <scope>NUCLEOTIDE SEQUENCE</scope>
    <source>
        <strain evidence="6">JCM 32435</strain>
    </source>
</reference>
<keyword evidence="4 6" id="KW-0067">ATP-binding</keyword>
<dbReference type="Pfam" id="PF00005">
    <property type="entry name" value="ABC_tran"/>
    <property type="match status" value="1"/>
</dbReference>
<keyword evidence="2" id="KW-0813">Transport</keyword>
<dbReference type="EMBL" id="JAKGSI010000001">
    <property type="protein sequence ID" value="MCF4005986.1"/>
    <property type="molecule type" value="Genomic_DNA"/>
</dbReference>
<dbReference type="InterPro" id="IPR017871">
    <property type="entry name" value="ABC_transporter-like_CS"/>
</dbReference>
<dbReference type="Proteomes" id="UP001139336">
    <property type="component" value="Unassembled WGS sequence"/>
</dbReference>
<dbReference type="PROSITE" id="PS50893">
    <property type="entry name" value="ABC_TRANSPORTER_2"/>
    <property type="match status" value="1"/>
</dbReference>
<keyword evidence="3" id="KW-0547">Nucleotide-binding</keyword>
<dbReference type="InterPro" id="IPR027417">
    <property type="entry name" value="P-loop_NTPase"/>
</dbReference>
<dbReference type="GO" id="GO:0016887">
    <property type="term" value="F:ATP hydrolysis activity"/>
    <property type="evidence" value="ECO:0007669"/>
    <property type="project" value="InterPro"/>
</dbReference>
<dbReference type="GO" id="GO:0005524">
    <property type="term" value="F:ATP binding"/>
    <property type="evidence" value="ECO:0007669"/>
    <property type="project" value="UniProtKB-KW"/>
</dbReference>
<accession>A0A9X1QNN8</accession>
<proteinExistence type="inferred from homology"/>
<evidence type="ECO:0000313" key="7">
    <source>
        <dbReference type="Proteomes" id="UP001139336"/>
    </source>
</evidence>
<evidence type="ECO:0000259" key="5">
    <source>
        <dbReference type="PROSITE" id="PS50893"/>
    </source>
</evidence>
<evidence type="ECO:0000256" key="3">
    <source>
        <dbReference type="ARBA" id="ARBA00022741"/>
    </source>
</evidence>
<comment type="similarity">
    <text evidence="1">Belongs to the ABC transporter superfamily.</text>
</comment>
<evidence type="ECO:0000256" key="1">
    <source>
        <dbReference type="ARBA" id="ARBA00005417"/>
    </source>
</evidence>
<protein>
    <submittedName>
        <fullName evidence="6">Metal ABC transporter ATP-binding protein</fullName>
    </submittedName>
</protein>
<dbReference type="InterPro" id="IPR050153">
    <property type="entry name" value="Metal_Ion_Import_ABC"/>
</dbReference>
<dbReference type="RefSeq" id="WP_236117770.1">
    <property type="nucleotide sequence ID" value="NZ_JAKGSI010000001.1"/>
</dbReference>